<dbReference type="EMBL" id="JACIEZ010000002">
    <property type="protein sequence ID" value="MBB4064485.1"/>
    <property type="molecule type" value="Genomic_DNA"/>
</dbReference>
<dbReference type="RefSeq" id="WP_183365701.1">
    <property type="nucleotide sequence ID" value="NZ_JACIEZ010000002.1"/>
</dbReference>
<dbReference type="GO" id="GO:0005886">
    <property type="term" value="C:plasma membrane"/>
    <property type="evidence" value="ECO:0007669"/>
    <property type="project" value="UniProtKB-SubCell"/>
</dbReference>
<dbReference type="PIRSF" id="PIRSF006324">
    <property type="entry name" value="LeuE"/>
    <property type="match status" value="1"/>
</dbReference>
<evidence type="ECO:0000313" key="7">
    <source>
        <dbReference type="EMBL" id="MBB4064485.1"/>
    </source>
</evidence>
<name>A0A7W6J485_9HYPH</name>
<dbReference type="AlphaFoldDB" id="A0A7W6J485"/>
<comment type="caution">
    <text evidence="7">The sequence shown here is derived from an EMBL/GenBank/DDBJ whole genome shotgun (WGS) entry which is preliminary data.</text>
</comment>
<sequence length="209" mass="21701">MIVPSQALTFAGTILLVGIVPGPAMLYVAAEALYGGRRAGLQSVLGVHIGAYVHVLAAASGLALLFHTFPAALAVIQFAGALYLVFIGLKMLKTRHLGRAVPEPSARPPRQTLWRSIAVEALNPKSAIFFMALLPQFACPDAAMPVPLQLLLLGIVANILLSGIETGVVLTAGIVRHRVKTAAQSAALARLAGGVLIVCLGVHLALSPL</sequence>
<keyword evidence="5 6" id="KW-0472">Membrane</keyword>
<keyword evidence="8" id="KW-1185">Reference proteome</keyword>
<comment type="subcellular location">
    <subcellularLocation>
        <location evidence="1">Cell membrane</location>
        <topology evidence="1">Multi-pass membrane protein</topology>
    </subcellularLocation>
</comment>
<feature type="transmembrane region" description="Helical" evidence="6">
    <location>
        <begin position="187"/>
        <end position="206"/>
    </location>
</feature>
<feature type="transmembrane region" description="Helical" evidence="6">
    <location>
        <begin position="150"/>
        <end position="175"/>
    </location>
</feature>
<evidence type="ECO:0000256" key="3">
    <source>
        <dbReference type="ARBA" id="ARBA00022692"/>
    </source>
</evidence>
<evidence type="ECO:0000313" key="8">
    <source>
        <dbReference type="Proteomes" id="UP000528286"/>
    </source>
</evidence>
<feature type="transmembrane region" description="Helical" evidence="6">
    <location>
        <begin position="72"/>
        <end position="92"/>
    </location>
</feature>
<evidence type="ECO:0000256" key="2">
    <source>
        <dbReference type="ARBA" id="ARBA00022475"/>
    </source>
</evidence>
<feature type="transmembrane region" description="Helical" evidence="6">
    <location>
        <begin position="41"/>
        <end position="66"/>
    </location>
</feature>
<dbReference type="PANTHER" id="PTHR30086:SF20">
    <property type="entry name" value="ARGININE EXPORTER PROTEIN ARGO-RELATED"/>
    <property type="match status" value="1"/>
</dbReference>
<evidence type="ECO:0000256" key="6">
    <source>
        <dbReference type="SAM" id="Phobius"/>
    </source>
</evidence>
<gene>
    <name evidence="7" type="ORF">GGR23_001662</name>
</gene>
<dbReference type="GO" id="GO:0015171">
    <property type="term" value="F:amino acid transmembrane transporter activity"/>
    <property type="evidence" value="ECO:0007669"/>
    <property type="project" value="TreeGrafter"/>
</dbReference>
<dbReference type="PANTHER" id="PTHR30086">
    <property type="entry name" value="ARGININE EXPORTER PROTEIN ARGO"/>
    <property type="match status" value="1"/>
</dbReference>
<dbReference type="Proteomes" id="UP000528286">
    <property type="component" value="Unassembled WGS sequence"/>
</dbReference>
<keyword evidence="4 6" id="KW-1133">Transmembrane helix</keyword>
<dbReference type="Pfam" id="PF01810">
    <property type="entry name" value="LysE"/>
    <property type="match status" value="1"/>
</dbReference>
<keyword evidence="2" id="KW-1003">Cell membrane</keyword>
<evidence type="ECO:0000256" key="1">
    <source>
        <dbReference type="ARBA" id="ARBA00004651"/>
    </source>
</evidence>
<evidence type="ECO:0000256" key="5">
    <source>
        <dbReference type="ARBA" id="ARBA00023136"/>
    </source>
</evidence>
<feature type="transmembrane region" description="Helical" evidence="6">
    <location>
        <begin position="6"/>
        <end position="29"/>
    </location>
</feature>
<keyword evidence="3 6" id="KW-0812">Transmembrane</keyword>
<dbReference type="InterPro" id="IPR001123">
    <property type="entry name" value="LeuE-type"/>
</dbReference>
<protein>
    <submittedName>
        <fullName evidence="7">Threonine/homoserine/homoserine lactone efflux protein</fullName>
    </submittedName>
</protein>
<proteinExistence type="predicted"/>
<accession>A0A7W6J485</accession>
<evidence type="ECO:0000256" key="4">
    <source>
        <dbReference type="ARBA" id="ARBA00022989"/>
    </source>
</evidence>
<organism evidence="7 8">
    <name type="scientific">Gellertiella hungarica</name>
    <dbReference type="NCBI Taxonomy" id="1572859"/>
    <lineage>
        <taxon>Bacteria</taxon>
        <taxon>Pseudomonadati</taxon>
        <taxon>Pseudomonadota</taxon>
        <taxon>Alphaproteobacteria</taxon>
        <taxon>Hyphomicrobiales</taxon>
        <taxon>Rhizobiaceae</taxon>
        <taxon>Gellertiella</taxon>
    </lineage>
</organism>
<reference evidence="7 8" key="1">
    <citation type="submission" date="2020-08" db="EMBL/GenBank/DDBJ databases">
        <title>Genomic Encyclopedia of Type Strains, Phase IV (KMG-IV): sequencing the most valuable type-strain genomes for metagenomic binning, comparative biology and taxonomic classification.</title>
        <authorList>
            <person name="Goeker M."/>
        </authorList>
    </citation>
    <scope>NUCLEOTIDE SEQUENCE [LARGE SCALE GENOMIC DNA]</scope>
    <source>
        <strain evidence="7 8">DSM 29853</strain>
    </source>
</reference>